<feature type="domain" description="HTH asnC-type" evidence="4">
    <location>
        <begin position="27"/>
        <end position="88"/>
    </location>
</feature>
<dbReference type="SUPFAM" id="SSF46785">
    <property type="entry name" value="Winged helix' DNA-binding domain"/>
    <property type="match status" value="1"/>
</dbReference>
<dbReference type="GO" id="GO:0043565">
    <property type="term" value="F:sequence-specific DNA binding"/>
    <property type="evidence" value="ECO:0007669"/>
    <property type="project" value="InterPro"/>
</dbReference>
<dbReference type="Gene3D" id="1.10.10.10">
    <property type="entry name" value="Winged helix-like DNA-binding domain superfamily/Winged helix DNA-binding domain"/>
    <property type="match status" value="1"/>
</dbReference>
<proteinExistence type="predicted"/>
<dbReference type="InterPro" id="IPR036390">
    <property type="entry name" value="WH_DNA-bd_sf"/>
</dbReference>
<dbReference type="GO" id="GO:0005829">
    <property type="term" value="C:cytosol"/>
    <property type="evidence" value="ECO:0007669"/>
    <property type="project" value="TreeGrafter"/>
</dbReference>
<dbReference type="PROSITE" id="PS50956">
    <property type="entry name" value="HTH_ASNC_2"/>
    <property type="match status" value="1"/>
</dbReference>
<evidence type="ECO:0000256" key="3">
    <source>
        <dbReference type="ARBA" id="ARBA00023163"/>
    </source>
</evidence>
<evidence type="ECO:0000259" key="4">
    <source>
        <dbReference type="PROSITE" id="PS50956"/>
    </source>
</evidence>
<sequence length="182" mass="20867">MRRCYIRCLGSVIGSAIYHRKLKSMKLDRTDIKILHILQQNGRMTNVELAEVVNLSPSPCLMRVKKLQSEGYIEGYTAQINVAKLGQALLVFTEVTLKNHRQTDFARFLAAIEKVEQLIECHVISGGYDYLLKFVTTGIGEYQEIMERLIELDVGIDKYFSYVVLKSPIRRAQLPLTKLFQP</sequence>
<protein>
    <submittedName>
        <fullName evidence="5">DNA-binding Lrp family transcriptional regulator</fullName>
    </submittedName>
</protein>
<dbReference type="PRINTS" id="PR00033">
    <property type="entry name" value="HTHASNC"/>
</dbReference>
<keyword evidence="3" id="KW-0804">Transcription</keyword>
<dbReference type="InterPro" id="IPR011991">
    <property type="entry name" value="ArsR-like_HTH"/>
</dbReference>
<dbReference type="AlphaFoldDB" id="A0AAX2QMG4"/>
<dbReference type="InterPro" id="IPR019885">
    <property type="entry name" value="Tscrpt_reg_HTH_AsnC-type_CS"/>
</dbReference>
<dbReference type="SUPFAM" id="SSF54909">
    <property type="entry name" value="Dimeric alpha+beta barrel"/>
    <property type="match status" value="1"/>
</dbReference>
<dbReference type="PROSITE" id="PS00519">
    <property type="entry name" value="HTH_ASNC_1"/>
    <property type="match status" value="1"/>
</dbReference>
<dbReference type="GO" id="GO:0043200">
    <property type="term" value="P:response to amino acid"/>
    <property type="evidence" value="ECO:0007669"/>
    <property type="project" value="TreeGrafter"/>
</dbReference>
<organism evidence="5 6">
    <name type="scientific">Rhizobium laguerreae</name>
    <dbReference type="NCBI Taxonomy" id="1076926"/>
    <lineage>
        <taxon>Bacteria</taxon>
        <taxon>Pseudomonadati</taxon>
        <taxon>Pseudomonadota</taxon>
        <taxon>Alphaproteobacteria</taxon>
        <taxon>Hyphomicrobiales</taxon>
        <taxon>Rhizobiaceae</taxon>
        <taxon>Rhizobium/Agrobacterium group</taxon>
        <taxon>Rhizobium</taxon>
    </lineage>
</organism>
<dbReference type="PANTHER" id="PTHR30154:SF34">
    <property type="entry name" value="TRANSCRIPTIONAL REGULATOR AZLB"/>
    <property type="match status" value="1"/>
</dbReference>
<dbReference type="Pfam" id="PF01037">
    <property type="entry name" value="AsnC_trans_reg"/>
    <property type="match status" value="1"/>
</dbReference>
<keyword evidence="2 5" id="KW-0238">DNA-binding</keyword>
<evidence type="ECO:0000313" key="6">
    <source>
        <dbReference type="Proteomes" id="UP000295021"/>
    </source>
</evidence>
<dbReference type="CDD" id="cd00090">
    <property type="entry name" value="HTH_ARSR"/>
    <property type="match status" value="1"/>
</dbReference>
<accession>A0AAX2QMG4</accession>
<dbReference type="Gene3D" id="3.30.70.920">
    <property type="match status" value="1"/>
</dbReference>
<comment type="caution">
    <text evidence="5">The sequence shown here is derived from an EMBL/GenBank/DDBJ whole genome shotgun (WGS) entry which is preliminary data.</text>
</comment>
<dbReference type="InterPro" id="IPR019887">
    <property type="entry name" value="Tscrpt_reg_AsnC/Lrp_C"/>
</dbReference>
<evidence type="ECO:0000256" key="2">
    <source>
        <dbReference type="ARBA" id="ARBA00023125"/>
    </source>
</evidence>
<dbReference type="PANTHER" id="PTHR30154">
    <property type="entry name" value="LEUCINE-RESPONSIVE REGULATORY PROTEIN"/>
    <property type="match status" value="1"/>
</dbReference>
<gene>
    <name evidence="5" type="ORF">EV131_106381</name>
</gene>
<name>A0AAX2QMG4_9HYPH</name>
<dbReference type="InterPro" id="IPR036388">
    <property type="entry name" value="WH-like_DNA-bd_sf"/>
</dbReference>
<keyword evidence="1" id="KW-0805">Transcription regulation</keyword>
<reference evidence="5 6" key="1">
    <citation type="submission" date="2019-03" db="EMBL/GenBank/DDBJ databases">
        <title>Genomic Encyclopedia of Type Strains, Phase IV (KMG-V): Genome sequencing to study the core and pangenomes of soil and plant-associated prokaryotes.</title>
        <authorList>
            <person name="Whitman W."/>
        </authorList>
    </citation>
    <scope>NUCLEOTIDE SEQUENCE [LARGE SCALE GENOMIC DNA]</scope>
    <source>
        <strain evidence="5 6">FB403</strain>
    </source>
</reference>
<dbReference type="Proteomes" id="UP000295021">
    <property type="component" value="Unassembled WGS sequence"/>
</dbReference>
<evidence type="ECO:0000313" key="5">
    <source>
        <dbReference type="EMBL" id="TCU24392.1"/>
    </source>
</evidence>
<evidence type="ECO:0000256" key="1">
    <source>
        <dbReference type="ARBA" id="ARBA00023015"/>
    </source>
</evidence>
<dbReference type="EMBL" id="SMBI01000006">
    <property type="protein sequence ID" value="TCU24392.1"/>
    <property type="molecule type" value="Genomic_DNA"/>
</dbReference>
<dbReference type="GO" id="GO:0006355">
    <property type="term" value="P:regulation of DNA-templated transcription"/>
    <property type="evidence" value="ECO:0007669"/>
    <property type="project" value="UniProtKB-ARBA"/>
</dbReference>
<dbReference type="InterPro" id="IPR000485">
    <property type="entry name" value="AsnC-type_HTH_dom"/>
</dbReference>
<dbReference type="Pfam" id="PF13412">
    <property type="entry name" value="HTH_24"/>
    <property type="match status" value="1"/>
</dbReference>
<dbReference type="InterPro" id="IPR019888">
    <property type="entry name" value="Tscrpt_reg_AsnC-like"/>
</dbReference>
<dbReference type="InterPro" id="IPR011008">
    <property type="entry name" value="Dimeric_a/b-barrel"/>
</dbReference>
<dbReference type="SMART" id="SM00344">
    <property type="entry name" value="HTH_ASNC"/>
    <property type="match status" value="1"/>
</dbReference>